<dbReference type="Proteomes" id="UP000222168">
    <property type="component" value="Unassembled WGS sequence"/>
</dbReference>
<keyword evidence="1" id="KW-0805">Transcription regulation</keyword>
<keyword evidence="2" id="KW-0238">DNA-binding</keyword>
<dbReference type="InterPro" id="IPR036390">
    <property type="entry name" value="WH_DNA-bd_sf"/>
</dbReference>
<evidence type="ECO:0000259" key="4">
    <source>
        <dbReference type="PROSITE" id="PS50995"/>
    </source>
</evidence>
<proteinExistence type="predicted"/>
<evidence type="ECO:0000313" key="6">
    <source>
        <dbReference type="Proteomes" id="UP000222168"/>
    </source>
</evidence>
<evidence type="ECO:0000313" key="5">
    <source>
        <dbReference type="EMBL" id="PHM62776.1"/>
    </source>
</evidence>
<dbReference type="PROSITE" id="PS50995">
    <property type="entry name" value="HTH_MARR_2"/>
    <property type="match status" value="1"/>
</dbReference>
<feature type="domain" description="HTH marR-type" evidence="4">
    <location>
        <begin position="8"/>
        <end position="150"/>
    </location>
</feature>
<dbReference type="EMBL" id="NJAK01000001">
    <property type="protein sequence ID" value="PHM62776.1"/>
    <property type="molecule type" value="Genomic_DNA"/>
</dbReference>
<dbReference type="RefSeq" id="WP_099117715.1">
    <property type="nucleotide sequence ID" value="NZ_NJAK01000001.1"/>
</dbReference>
<dbReference type="GO" id="GO:0003700">
    <property type="term" value="F:DNA-binding transcription factor activity"/>
    <property type="evidence" value="ECO:0007669"/>
    <property type="project" value="InterPro"/>
</dbReference>
<accession>A0A2D0KH72</accession>
<evidence type="ECO:0000256" key="2">
    <source>
        <dbReference type="ARBA" id="ARBA00023125"/>
    </source>
</evidence>
<dbReference type="InterPro" id="IPR052067">
    <property type="entry name" value="Metal_resp_HTH_trans_reg"/>
</dbReference>
<organism evidence="5 6">
    <name type="scientific">Xenorhabdus ishibashii</name>
    <dbReference type="NCBI Taxonomy" id="1034471"/>
    <lineage>
        <taxon>Bacteria</taxon>
        <taxon>Pseudomonadati</taxon>
        <taxon>Pseudomonadota</taxon>
        <taxon>Gammaproteobacteria</taxon>
        <taxon>Enterobacterales</taxon>
        <taxon>Morganellaceae</taxon>
        <taxon>Xenorhabdus</taxon>
    </lineage>
</organism>
<dbReference type="PANTHER" id="PTHR35790:SF4">
    <property type="entry name" value="HTH-TYPE TRANSCRIPTIONAL REGULATOR PCHR"/>
    <property type="match status" value="1"/>
</dbReference>
<dbReference type="OrthoDB" id="5358347at2"/>
<keyword evidence="3" id="KW-0804">Transcription</keyword>
<dbReference type="InterPro" id="IPR000835">
    <property type="entry name" value="HTH_MarR-typ"/>
</dbReference>
<dbReference type="GO" id="GO:0003677">
    <property type="term" value="F:DNA binding"/>
    <property type="evidence" value="ECO:0007669"/>
    <property type="project" value="UniProtKB-KW"/>
</dbReference>
<dbReference type="Gene3D" id="1.10.10.10">
    <property type="entry name" value="Winged helix-like DNA-binding domain superfamily/Winged helix DNA-binding domain"/>
    <property type="match status" value="1"/>
</dbReference>
<evidence type="ECO:0000256" key="3">
    <source>
        <dbReference type="ARBA" id="ARBA00023163"/>
    </source>
</evidence>
<gene>
    <name evidence="5" type="ORF">Xish_01994</name>
</gene>
<keyword evidence="6" id="KW-1185">Reference proteome</keyword>
<dbReference type="Pfam" id="PF01047">
    <property type="entry name" value="MarR"/>
    <property type="match status" value="1"/>
</dbReference>
<protein>
    <submittedName>
        <fullName evidence="5">MarR family transcriptional regulator</fullName>
    </submittedName>
</protein>
<dbReference type="InterPro" id="IPR036388">
    <property type="entry name" value="WH-like_DNA-bd_sf"/>
</dbReference>
<reference evidence="5 6" key="1">
    <citation type="journal article" date="2017" name="Nat. Microbiol.">
        <title>Natural product diversity associated with the nematode symbionts Photorhabdus and Xenorhabdus.</title>
        <authorList>
            <person name="Tobias N.J."/>
            <person name="Wolff H."/>
            <person name="Djahanschiri B."/>
            <person name="Grundmann F."/>
            <person name="Kronenwerth M."/>
            <person name="Shi Y.M."/>
            <person name="Simonyi S."/>
            <person name="Grun P."/>
            <person name="Shapiro-Ilan D."/>
            <person name="Pidot S.J."/>
            <person name="Stinear T.P."/>
            <person name="Ebersberger I."/>
            <person name="Bode H.B."/>
        </authorList>
    </citation>
    <scope>NUCLEOTIDE SEQUENCE [LARGE SCALE GENOMIC DNA]</scope>
    <source>
        <strain evidence="5 6">DSM 22670</strain>
    </source>
</reference>
<name>A0A2D0KH72_9GAMM</name>
<evidence type="ECO:0000256" key="1">
    <source>
        <dbReference type="ARBA" id="ARBA00023015"/>
    </source>
</evidence>
<dbReference type="AlphaFoldDB" id="A0A2D0KH72"/>
<dbReference type="SMART" id="SM00347">
    <property type="entry name" value="HTH_MARR"/>
    <property type="match status" value="1"/>
</dbReference>
<dbReference type="SUPFAM" id="SSF46785">
    <property type="entry name" value="Winged helix' DNA-binding domain"/>
    <property type="match status" value="1"/>
</dbReference>
<comment type="caution">
    <text evidence="5">The sequence shown here is derived from an EMBL/GenBank/DDBJ whole genome shotgun (WGS) entry which is preliminary data.</text>
</comment>
<dbReference type="PANTHER" id="PTHR35790">
    <property type="entry name" value="HTH-TYPE TRANSCRIPTIONAL REGULATOR PCHR"/>
    <property type="match status" value="1"/>
</dbReference>
<sequence>MNNSIVHQREILAAVNHLIHLRDDAKRRNNEETLREYGLSGYSLSELHVIQCIGESVLLNITNISQALGMTKGAISKICAKLLQRSIVERLKMVDNQKETYFSLTDEGKQIFAAHEKLHQQAEARWLQMLENYSPEELITIKRFITDISHIMGHSRS</sequence>